<reference evidence="7" key="1">
    <citation type="submission" date="2020-01" db="EMBL/GenBank/DDBJ databases">
        <authorList>
            <person name="Mishra B."/>
        </authorList>
    </citation>
    <scope>NUCLEOTIDE SEQUENCE [LARGE SCALE GENOMIC DNA]</scope>
</reference>
<dbReference type="Pfam" id="PF13976">
    <property type="entry name" value="gag_pre-integrs"/>
    <property type="match status" value="1"/>
</dbReference>
<sequence length="913" mass="103959">MATSRAEIPQFDGSGDFTIWKKRMLANITVQGLKDLLAEKEVVTMTEQQILEETPAARKKCLDDEAELLERDDKALNLIIMYVGDRVLRKLDKCKTAAQAWETLDRLYMEKTLPNRVHAELQVYSYRMVESLSIDQNVDGFLKLIADLSNLSIDIPDEVQAILLLNALPARFDYLKETLKYGRNSIKSEEVISSAKSKEREYSDSAGHKTIGEGHYVRGRTEFRGTSNAGKFNKYRSRSKSKDGKRVCWICGKEGHFKKQCYKWLEKNKEKSHSQDNGESALARDDAKDLVGLVACEVNLMRGNNEKEEWILDTGCSFHMTPRRDMFIDFKEASSGKVKMANSTHSEVKGIGSVRFLNPDGTTFVLHDVRYMPEIGRNLISLGTLENKGCEFKGSQGVLKVVKGCIVIIKASRQDNDTLYVLQGSAKSSEANNAETSQKNNQEDDTQLWHSRLGHVRQKNLDVLVKKGCIEKGKVSELKFCEDCVIGKTHKASFGPAQHVTKEKLDYIHSDLWGSPNVPPSLGRCQYFISFTDDWSRKVWLYFLKTKDEAFDKFVEWKKMVETQSERKVKKLRTDNGLEFCNIKFDQFCKSEGVVRHKTCTYTPQQNGIAERLNRTLMNKIRSMLSESGLEQKFWAEAASTAVYLTNRTPSSAIEFDIPEERWTSAVPSLESLRRFGCIAYVHSSDGKLNPRTKKGIFTGYPEGVKGFRVWLLEESKVTISRNVVFREDVVYKDLKSETNSGNPLTEQVSTDTFVSVDIADYQLVRDRPKRQAKLPVKLEDYQLEEDFEDIAGYAYLIIEDGGKPEPGCYEEALSDPDSELWVDASDEEIASLMKNKTWILVDRRKDKKAIGCKWVFKRKAGIAGVEAPRFKARLVAKGYSQKEGNDYQEIFSPVVKHVFIRFLLSAVTHFDM</sequence>
<dbReference type="SUPFAM" id="SSF57756">
    <property type="entry name" value="Retrovirus zinc finger-like domains"/>
    <property type="match status" value="1"/>
</dbReference>
<dbReference type="EMBL" id="CACVBM020001285">
    <property type="protein sequence ID" value="CAA7043751.1"/>
    <property type="molecule type" value="Genomic_DNA"/>
</dbReference>
<dbReference type="InterPro" id="IPR013103">
    <property type="entry name" value="RVT_2"/>
</dbReference>
<dbReference type="Pfam" id="PF22936">
    <property type="entry name" value="Pol_BBD"/>
    <property type="match status" value="1"/>
</dbReference>
<dbReference type="OrthoDB" id="1751483at2759"/>
<evidence type="ECO:0008006" key="9">
    <source>
        <dbReference type="Google" id="ProtNLM"/>
    </source>
</evidence>
<feature type="domain" description="Integrase catalytic" evidence="6">
    <location>
        <begin position="492"/>
        <end position="667"/>
    </location>
</feature>
<keyword evidence="4" id="KW-0862">Zinc</keyword>
<evidence type="ECO:0000256" key="1">
    <source>
        <dbReference type="ARBA" id="ARBA00022670"/>
    </source>
</evidence>
<dbReference type="GO" id="GO:0008270">
    <property type="term" value="F:zinc ion binding"/>
    <property type="evidence" value="ECO:0007669"/>
    <property type="project" value="UniProtKB-KW"/>
</dbReference>
<dbReference type="Pfam" id="PF07727">
    <property type="entry name" value="RVT_2"/>
    <property type="match status" value="1"/>
</dbReference>
<dbReference type="Proteomes" id="UP000467841">
    <property type="component" value="Unassembled WGS sequence"/>
</dbReference>
<dbReference type="InterPro" id="IPR054722">
    <property type="entry name" value="PolX-like_BBD"/>
</dbReference>
<dbReference type="GO" id="GO:0008233">
    <property type="term" value="F:peptidase activity"/>
    <property type="evidence" value="ECO:0007669"/>
    <property type="project" value="UniProtKB-KW"/>
</dbReference>
<keyword evidence="1" id="KW-0645">Protease</keyword>
<dbReference type="GO" id="GO:0015074">
    <property type="term" value="P:DNA integration"/>
    <property type="evidence" value="ECO:0007669"/>
    <property type="project" value="InterPro"/>
</dbReference>
<dbReference type="GO" id="GO:0006508">
    <property type="term" value="P:proteolysis"/>
    <property type="evidence" value="ECO:0007669"/>
    <property type="project" value="UniProtKB-KW"/>
</dbReference>
<dbReference type="PROSITE" id="PS50994">
    <property type="entry name" value="INTEGRASE"/>
    <property type="match status" value="1"/>
</dbReference>
<evidence type="ECO:0000256" key="2">
    <source>
        <dbReference type="ARBA" id="ARBA00022723"/>
    </source>
</evidence>
<evidence type="ECO:0000313" key="7">
    <source>
        <dbReference type="EMBL" id="CAA7043751.1"/>
    </source>
</evidence>
<name>A0A6D2K301_9BRAS</name>
<dbReference type="SMART" id="SM00343">
    <property type="entry name" value="ZnF_C2HC"/>
    <property type="match status" value="1"/>
</dbReference>
<dbReference type="Pfam" id="PF25597">
    <property type="entry name" value="SH3_retrovirus"/>
    <property type="match status" value="1"/>
</dbReference>
<evidence type="ECO:0000313" key="8">
    <source>
        <dbReference type="Proteomes" id="UP000467841"/>
    </source>
</evidence>
<proteinExistence type="predicted"/>
<gene>
    <name evidence="7" type="ORF">MERR_LOCUS30986</name>
</gene>
<dbReference type="InterPro" id="IPR036397">
    <property type="entry name" value="RNaseH_sf"/>
</dbReference>
<dbReference type="InterPro" id="IPR039537">
    <property type="entry name" value="Retrotran_Ty1/copia-like"/>
</dbReference>
<accession>A0A6D2K301</accession>
<dbReference type="InterPro" id="IPR001878">
    <property type="entry name" value="Znf_CCHC"/>
</dbReference>
<dbReference type="AlphaFoldDB" id="A0A6D2K301"/>
<dbReference type="InterPro" id="IPR025724">
    <property type="entry name" value="GAG-pre-integrase_dom"/>
</dbReference>
<comment type="caution">
    <text evidence="7">The sequence shown here is derived from an EMBL/GenBank/DDBJ whole genome shotgun (WGS) entry which is preliminary data.</text>
</comment>
<keyword evidence="4" id="KW-0863">Zinc-finger</keyword>
<dbReference type="InterPro" id="IPR036875">
    <property type="entry name" value="Znf_CCHC_sf"/>
</dbReference>
<evidence type="ECO:0000259" key="5">
    <source>
        <dbReference type="PROSITE" id="PS50158"/>
    </source>
</evidence>
<feature type="domain" description="CCHC-type" evidence="5">
    <location>
        <begin position="248"/>
        <end position="261"/>
    </location>
</feature>
<dbReference type="SUPFAM" id="SSF53098">
    <property type="entry name" value="Ribonuclease H-like"/>
    <property type="match status" value="1"/>
</dbReference>
<keyword evidence="3" id="KW-0378">Hydrolase</keyword>
<dbReference type="PANTHER" id="PTHR42648">
    <property type="entry name" value="TRANSPOSASE, PUTATIVE-RELATED"/>
    <property type="match status" value="1"/>
</dbReference>
<organism evidence="7 8">
    <name type="scientific">Microthlaspi erraticum</name>
    <dbReference type="NCBI Taxonomy" id="1685480"/>
    <lineage>
        <taxon>Eukaryota</taxon>
        <taxon>Viridiplantae</taxon>
        <taxon>Streptophyta</taxon>
        <taxon>Embryophyta</taxon>
        <taxon>Tracheophyta</taxon>
        <taxon>Spermatophyta</taxon>
        <taxon>Magnoliopsida</taxon>
        <taxon>eudicotyledons</taxon>
        <taxon>Gunneridae</taxon>
        <taxon>Pentapetalae</taxon>
        <taxon>rosids</taxon>
        <taxon>malvids</taxon>
        <taxon>Brassicales</taxon>
        <taxon>Brassicaceae</taxon>
        <taxon>Coluteocarpeae</taxon>
        <taxon>Microthlaspi</taxon>
    </lineage>
</organism>
<dbReference type="PROSITE" id="PS50158">
    <property type="entry name" value="ZF_CCHC"/>
    <property type="match status" value="1"/>
</dbReference>
<dbReference type="PANTHER" id="PTHR42648:SF28">
    <property type="entry name" value="TRANSPOSON-ENCODED PROTEIN WITH RIBONUCLEASE H-LIKE AND RETROVIRUS ZINC FINGER-LIKE DOMAINS"/>
    <property type="match status" value="1"/>
</dbReference>
<dbReference type="InterPro" id="IPR001584">
    <property type="entry name" value="Integrase_cat-core"/>
</dbReference>
<keyword evidence="8" id="KW-1185">Reference proteome</keyword>
<evidence type="ECO:0000259" key="6">
    <source>
        <dbReference type="PROSITE" id="PS50994"/>
    </source>
</evidence>
<evidence type="ECO:0000256" key="3">
    <source>
        <dbReference type="ARBA" id="ARBA00022801"/>
    </source>
</evidence>
<evidence type="ECO:0000256" key="4">
    <source>
        <dbReference type="PROSITE-ProRule" id="PRU00047"/>
    </source>
</evidence>
<keyword evidence="2" id="KW-0479">Metal-binding</keyword>
<dbReference type="Gene3D" id="3.30.420.10">
    <property type="entry name" value="Ribonuclease H-like superfamily/Ribonuclease H"/>
    <property type="match status" value="1"/>
</dbReference>
<dbReference type="InterPro" id="IPR057670">
    <property type="entry name" value="SH3_retrovirus"/>
</dbReference>
<dbReference type="InterPro" id="IPR012337">
    <property type="entry name" value="RNaseH-like_sf"/>
</dbReference>
<protein>
    <recommendedName>
        <fullName evidence="9">Integrase catalytic domain-containing protein</fullName>
    </recommendedName>
</protein>
<dbReference type="GO" id="GO:0003676">
    <property type="term" value="F:nucleic acid binding"/>
    <property type="evidence" value="ECO:0007669"/>
    <property type="project" value="InterPro"/>
</dbReference>
<dbReference type="Pfam" id="PF00665">
    <property type="entry name" value="rve"/>
    <property type="match status" value="1"/>
</dbReference>
<dbReference type="Pfam" id="PF14223">
    <property type="entry name" value="Retrotran_gag_2"/>
    <property type="match status" value="1"/>
</dbReference>